<dbReference type="PANTHER" id="PTHR11866">
    <property type="entry name" value="G-PROTEIN COUPLED RECEPTOR FAMILY 1 MEMBER"/>
    <property type="match status" value="1"/>
</dbReference>
<sequence length="179" mass="20066">MMCVVIVSCNLAVMSALCRLSPTGAKPRRTTVSRDHRELAFNHTTQEELSFAKLMVVLCVFFVICWLPQMDSFCRQLSSLPRRTRPQEPPFLQNRRHLHSPQLHPGPHRLRTLPQTSQEGLEAVAEAPLPPVLDTAGHVQLHRIQQPRHQGERALPAGQDAGPATQQGGLTRQHIAKFV</sequence>
<dbReference type="PANTHER" id="PTHR11866:SF16">
    <property type="entry name" value="PROSTAGLANDIN E2 RECEPTOR EP4 SUBTYPE-LIKE PROTEIN"/>
    <property type="match status" value="1"/>
</dbReference>
<keyword evidence="3" id="KW-0812">Transmembrane</keyword>
<keyword evidence="4" id="KW-1133">Transmembrane helix</keyword>
<protein>
    <submittedName>
        <fullName evidence="12">G_PROTEIN_RECEP_F1_2 domain-containing protein</fullName>
    </submittedName>
</protein>
<evidence type="ECO:0000256" key="9">
    <source>
        <dbReference type="ARBA" id="ARBA00023224"/>
    </source>
</evidence>
<feature type="signal peptide" evidence="11">
    <location>
        <begin position="1"/>
        <end position="25"/>
    </location>
</feature>
<dbReference type="AlphaFoldDB" id="A0AAV4P4W9"/>
<keyword evidence="9" id="KW-0807">Transducer</keyword>
<keyword evidence="7" id="KW-0675">Receptor</keyword>
<evidence type="ECO:0000256" key="11">
    <source>
        <dbReference type="SAM" id="SignalP"/>
    </source>
</evidence>
<gene>
    <name evidence="12" type="primary">AVEN_203928_1</name>
    <name evidence="12" type="ORF">CEXT_379811</name>
</gene>
<dbReference type="GO" id="GO:0007189">
    <property type="term" value="P:adenylate cyclase-activating G protein-coupled receptor signaling pathway"/>
    <property type="evidence" value="ECO:0007669"/>
    <property type="project" value="TreeGrafter"/>
</dbReference>
<proteinExistence type="predicted"/>
<accession>A0AAV4P4W9</accession>
<name>A0AAV4P4W9_CAEEX</name>
<feature type="region of interest" description="Disordered" evidence="10">
    <location>
        <begin position="85"/>
        <end position="107"/>
    </location>
</feature>
<feature type="chain" id="PRO_5043618623" evidence="11">
    <location>
        <begin position="26"/>
        <end position="179"/>
    </location>
</feature>
<evidence type="ECO:0000256" key="2">
    <source>
        <dbReference type="ARBA" id="ARBA00022475"/>
    </source>
</evidence>
<keyword evidence="5" id="KW-0297">G-protein coupled receptor</keyword>
<comment type="caution">
    <text evidence="12">The sequence shown here is derived from an EMBL/GenBank/DDBJ whole genome shotgun (WGS) entry which is preliminary data.</text>
</comment>
<dbReference type="GO" id="GO:0005886">
    <property type="term" value="C:plasma membrane"/>
    <property type="evidence" value="ECO:0007669"/>
    <property type="project" value="UniProtKB-SubCell"/>
</dbReference>
<evidence type="ECO:0000313" key="12">
    <source>
        <dbReference type="EMBL" id="GIX90974.1"/>
    </source>
</evidence>
<comment type="subcellular location">
    <subcellularLocation>
        <location evidence="1">Cell membrane</location>
        <topology evidence="1">Multi-pass membrane protein</topology>
    </subcellularLocation>
</comment>
<dbReference type="GO" id="GO:0007204">
    <property type="term" value="P:positive regulation of cytosolic calcium ion concentration"/>
    <property type="evidence" value="ECO:0007669"/>
    <property type="project" value="TreeGrafter"/>
</dbReference>
<keyword evidence="11" id="KW-0732">Signal</keyword>
<organism evidence="12 13">
    <name type="scientific">Caerostris extrusa</name>
    <name type="common">Bark spider</name>
    <name type="synonym">Caerostris bankana</name>
    <dbReference type="NCBI Taxonomy" id="172846"/>
    <lineage>
        <taxon>Eukaryota</taxon>
        <taxon>Metazoa</taxon>
        <taxon>Ecdysozoa</taxon>
        <taxon>Arthropoda</taxon>
        <taxon>Chelicerata</taxon>
        <taxon>Arachnida</taxon>
        <taxon>Araneae</taxon>
        <taxon>Araneomorphae</taxon>
        <taxon>Entelegynae</taxon>
        <taxon>Araneoidea</taxon>
        <taxon>Araneidae</taxon>
        <taxon>Caerostris</taxon>
    </lineage>
</organism>
<reference evidence="12 13" key="1">
    <citation type="submission" date="2021-06" db="EMBL/GenBank/DDBJ databases">
        <title>Caerostris extrusa draft genome.</title>
        <authorList>
            <person name="Kono N."/>
            <person name="Arakawa K."/>
        </authorList>
    </citation>
    <scope>NUCLEOTIDE SEQUENCE [LARGE SCALE GENOMIC DNA]</scope>
</reference>
<evidence type="ECO:0000256" key="6">
    <source>
        <dbReference type="ARBA" id="ARBA00023136"/>
    </source>
</evidence>
<evidence type="ECO:0000256" key="7">
    <source>
        <dbReference type="ARBA" id="ARBA00023170"/>
    </source>
</evidence>
<keyword evidence="6" id="KW-0472">Membrane</keyword>
<dbReference type="InterPro" id="IPR008365">
    <property type="entry name" value="Prostanoid_rcpt"/>
</dbReference>
<evidence type="ECO:0000313" key="13">
    <source>
        <dbReference type="Proteomes" id="UP001054945"/>
    </source>
</evidence>
<dbReference type="Gene3D" id="1.20.1070.10">
    <property type="entry name" value="Rhodopsin 7-helix transmembrane proteins"/>
    <property type="match status" value="1"/>
</dbReference>
<dbReference type="Proteomes" id="UP001054945">
    <property type="component" value="Unassembled WGS sequence"/>
</dbReference>
<keyword evidence="2" id="KW-1003">Cell membrane</keyword>
<keyword evidence="8" id="KW-0325">Glycoprotein</keyword>
<feature type="region of interest" description="Disordered" evidence="10">
    <location>
        <begin position="145"/>
        <end position="170"/>
    </location>
</feature>
<keyword evidence="13" id="KW-1185">Reference proteome</keyword>
<dbReference type="EMBL" id="BPLR01003979">
    <property type="protein sequence ID" value="GIX90974.1"/>
    <property type="molecule type" value="Genomic_DNA"/>
</dbReference>
<evidence type="ECO:0000256" key="10">
    <source>
        <dbReference type="SAM" id="MobiDB-lite"/>
    </source>
</evidence>
<evidence type="ECO:0000256" key="5">
    <source>
        <dbReference type="ARBA" id="ARBA00023040"/>
    </source>
</evidence>
<evidence type="ECO:0000256" key="8">
    <source>
        <dbReference type="ARBA" id="ARBA00023180"/>
    </source>
</evidence>
<dbReference type="CDD" id="cd00637">
    <property type="entry name" value="7tm_classA_rhodopsin-like"/>
    <property type="match status" value="1"/>
</dbReference>
<evidence type="ECO:0000256" key="1">
    <source>
        <dbReference type="ARBA" id="ARBA00004651"/>
    </source>
</evidence>
<evidence type="ECO:0000256" key="3">
    <source>
        <dbReference type="ARBA" id="ARBA00022692"/>
    </source>
</evidence>
<evidence type="ECO:0000256" key="4">
    <source>
        <dbReference type="ARBA" id="ARBA00022989"/>
    </source>
</evidence>
<dbReference type="GO" id="GO:0004930">
    <property type="term" value="F:G protein-coupled receptor activity"/>
    <property type="evidence" value="ECO:0007669"/>
    <property type="project" value="UniProtKB-KW"/>
</dbReference>